<reference evidence="2 3" key="1">
    <citation type="submission" date="2015-07" db="EMBL/GenBank/DDBJ databases">
        <title>The genome of the fungus Escovopsis weberi, a specialized disease agent of ant agriculture.</title>
        <authorList>
            <person name="de Man T.J."/>
            <person name="Stajich J.E."/>
            <person name="Kubicek C.P."/>
            <person name="Chenthamara K."/>
            <person name="Atanasova L."/>
            <person name="Druzhinina I.S."/>
            <person name="Birnbaum S."/>
            <person name="Barribeau S.M."/>
            <person name="Teiling C."/>
            <person name="Suen G."/>
            <person name="Currie C."/>
            <person name="Gerardo N.M."/>
        </authorList>
    </citation>
    <scope>NUCLEOTIDE SEQUENCE [LARGE SCALE GENOMIC DNA]</scope>
</reference>
<feature type="region of interest" description="Disordered" evidence="1">
    <location>
        <begin position="16"/>
        <end position="51"/>
    </location>
</feature>
<dbReference type="EMBL" id="LGSR01000029">
    <property type="protein sequence ID" value="KOS16725.1"/>
    <property type="molecule type" value="Genomic_DNA"/>
</dbReference>
<name>A0A0M9VRL4_ESCWE</name>
<evidence type="ECO:0000313" key="3">
    <source>
        <dbReference type="Proteomes" id="UP000053831"/>
    </source>
</evidence>
<feature type="compositionally biased region" description="Low complexity" evidence="1">
    <location>
        <begin position="147"/>
        <end position="157"/>
    </location>
</feature>
<organism evidence="2 3">
    <name type="scientific">Escovopsis weberi</name>
    <dbReference type="NCBI Taxonomy" id="150374"/>
    <lineage>
        <taxon>Eukaryota</taxon>
        <taxon>Fungi</taxon>
        <taxon>Dikarya</taxon>
        <taxon>Ascomycota</taxon>
        <taxon>Pezizomycotina</taxon>
        <taxon>Sordariomycetes</taxon>
        <taxon>Hypocreomycetidae</taxon>
        <taxon>Hypocreales</taxon>
        <taxon>Hypocreaceae</taxon>
        <taxon>Escovopsis</taxon>
    </lineage>
</organism>
<feature type="region of interest" description="Disordered" evidence="1">
    <location>
        <begin position="140"/>
        <end position="160"/>
    </location>
</feature>
<feature type="region of interest" description="Disordered" evidence="1">
    <location>
        <begin position="271"/>
        <end position="326"/>
    </location>
</feature>
<dbReference type="Proteomes" id="UP000053831">
    <property type="component" value="Unassembled WGS sequence"/>
</dbReference>
<feature type="compositionally biased region" description="Polar residues" evidence="1">
    <location>
        <begin position="311"/>
        <end position="326"/>
    </location>
</feature>
<protein>
    <submittedName>
        <fullName evidence="2">Uncharacterized protein</fullName>
    </submittedName>
</protein>
<dbReference type="AlphaFoldDB" id="A0A0M9VRL4"/>
<accession>A0A0M9VRL4</accession>
<sequence length="536" mass="59184">MTSKLDRLERFFTSRRRTSPAVVQSEAPATQALEQQFPSPSFIRPKTSRMTARDEVRFRQVNDRSPSVPDINYSRLGSVGSRLPALPVAHGQTDWVPSVNGPCLEPLMMELNEFQFPAPPSRNGELTPISMTFECPAPDYVNPPSPRSRSPTRARAATHTDRTLPLDALTHRALPRIKIPLNCLPTPRESFHMAFELDSPSTDSLTDSTLKSTLFDDFQDQLDDAFGQFYPNSSGRTSKVMSRASCRLTVCSTTLREPDFNDFLNLSDDDIAELTPDTPDSTDGAHTPYTPDTPSTPTGLEFLSRKGSKPSLPTMSLSISPSQPCNPTLLTLTPPRASRPAESGALMAARIARRFDFDLIYVVNLWPGNRSCQVLDSEVSARPLVGRLLAAHGLQHVPSPLQISSDVHTSILGTDGWTEYRDKTARPDELSHGYARGFYTGKCARNSSEHTPRHVGAGPQIPGKGTDRGIVFAAYRKPRRGDPNLSQGLTEDQLACLHDEAETLINVLLDIHAQNRIRQPESGRRLSDETGPMPFF</sequence>
<evidence type="ECO:0000313" key="2">
    <source>
        <dbReference type="EMBL" id="KOS16725.1"/>
    </source>
</evidence>
<proteinExistence type="predicted"/>
<gene>
    <name evidence="2" type="ORF">ESCO_004828</name>
</gene>
<keyword evidence="3" id="KW-1185">Reference proteome</keyword>
<evidence type="ECO:0000256" key="1">
    <source>
        <dbReference type="SAM" id="MobiDB-lite"/>
    </source>
</evidence>
<dbReference type="STRING" id="150374.A0A0M9VRL4"/>
<feature type="compositionally biased region" description="Low complexity" evidence="1">
    <location>
        <begin position="287"/>
        <end position="298"/>
    </location>
</feature>
<comment type="caution">
    <text evidence="2">The sequence shown here is derived from an EMBL/GenBank/DDBJ whole genome shotgun (WGS) entry which is preliminary data.</text>
</comment>
<dbReference type="OrthoDB" id="5244801at2759"/>